<comment type="caution">
    <text evidence="8">The sequence shown here is derived from an EMBL/GenBank/DDBJ whole genome shotgun (WGS) entry which is preliminary data.</text>
</comment>
<feature type="domain" description="2Fe-2S ferredoxin-type" evidence="7">
    <location>
        <begin position="2"/>
        <end position="78"/>
    </location>
</feature>
<dbReference type="CDD" id="cd00207">
    <property type="entry name" value="fer2"/>
    <property type="match status" value="1"/>
</dbReference>
<dbReference type="PANTHER" id="PTHR44379:SF8">
    <property type="entry name" value="XANTHINE DEHYDROGENASE IRON-SULFUR-BINDING SUBUNIT XDHC-RELATED"/>
    <property type="match status" value="1"/>
</dbReference>
<dbReference type="Gene3D" id="3.10.20.30">
    <property type="match status" value="1"/>
</dbReference>
<evidence type="ECO:0000256" key="6">
    <source>
        <dbReference type="SAM" id="MobiDB-lite"/>
    </source>
</evidence>
<keyword evidence="3" id="KW-0560">Oxidoreductase</keyword>
<dbReference type="InterPro" id="IPR051452">
    <property type="entry name" value="Diverse_Oxidoreductases"/>
</dbReference>
<evidence type="ECO:0000256" key="1">
    <source>
        <dbReference type="ARBA" id="ARBA00022714"/>
    </source>
</evidence>
<dbReference type="GO" id="GO:0051537">
    <property type="term" value="F:2 iron, 2 sulfur cluster binding"/>
    <property type="evidence" value="ECO:0007669"/>
    <property type="project" value="UniProtKB-KW"/>
</dbReference>
<reference evidence="8 9" key="1">
    <citation type="submission" date="2018-08" db="EMBL/GenBank/DDBJ databases">
        <title>Genomic Encyclopedia of Archaeal and Bacterial Type Strains, Phase II (KMG-II): from individual species to whole genera.</title>
        <authorList>
            <person name="Goeker M."/>
        </authorList>
    </citation>
    <scope>NUCLEOTIDE SEQUENCE [LARGE SCALE GENOMIC DNA]</scope>
    <source>
        <strain evidence="8 9">DSM 5002</strain>
    </source>
</reference>
<evidence type="ECO:0000313" key="9">
    <source>
        <dbReference type="Proteomes" id="UP000266273"/>
    </source>
</evidence>
<protein>
    <submittedName>
        <fullName evidence="8">Carbon-monoxide dehydrogenase small subunit</fullName>
    </submittedName>
</protein>
<dbReference type="SUPFAM" id="SSF55961">
    <property type="entry name" value="Bet v1-like"/>
    <property type="match status" value="1"/>
</dbReference>
<dbReference type="SUPFAM" id="SSF54292">
    <property type="entry name" value="2Fe-2S ferredoxin-like"/>
    <property type="match status" value="1"/>
</dbReference>
<proteinExistence type="predicted"/>
<evidence type="ECO:0000256" key="5">
    <source>
        <dbReference type="ARBA" id="ARBA00023014"/>
    </source>
</evidence>
<dbReference type="Gene3D" id="3.30.530.20">
    <property type="match status" value="1"/>
</dbReference>
<dbReference type="InterPro" id="IPR036884">
    <property type="entry name" value="2Fe-2S-bd_dom_sf"/>
</dbReference>
<dbReference type="Pfam" id="PF00111">
    <property type="entry name" value="Fer2"/>
    <property type="match status" value="1"/>
</dbReference>
<dbReference type="PANTHER" id="PTHR44379">
    <property type="entry name" value="OXIDOREDUCTASE WITH IRON-SULFUR SUBUNIT"/>
    <property type="match status" value="1"/>
</dbReference>
<keyword evidence="4" id="KW-0408">Iron</keyword>
<evidence type="ECO:0000256" key="4">
    <source>
        <dbReference type="ARBA" id="ARBA00023004"/>
    </source>
</evidence>
<dbReference type="InterPro" id="IPR002888">
    <property type="entry name" value="2Fe-2S-bd"/>
</dbReference>
<dbReference type="InterPro" id="IPR012675">
    <property type="entry name" value="Beta-grasp_dom_sf"/>
</dbReference>
<keyword evidence="2" id="KW-0479">Metal-binding</keyword>
<evidence type="ECO:0000256" key="3">
    <source>
        <dbReference type="ARBA" id="ARBA00023002"/>
    </source>
</evidence>
<dbReference type="GO" id="GO:0046872">
    <property type="term" value="F:metal ion binding"/>
    <property type="evidence" value="ECO:0007669"/>
    <property type="project" value="UniProtKB-KW"/>
</dbReference>
<evidence type="ECO:0000256" key="2">
    <source>
        <dbReference type="ARBA" id="ARBA00022723"/>
    </source>
</evidence>
<keyword evidence="5" id="KW-0411">Iron-sulfur</keyword>
<dbReference type="InterPro" id="IPR036010">
    <property type="entry name" value="2Fe-2S_ferredoxin-like_sf"/>
</dbReference>
<dbReference type="InterPro" id="IPR023393">
    <property type="entry name" value="START-like_dom_sf"/>
</dbReference>
<dbReference type="Proteomes" id="UP000266273">
    <property type="component" value="Unassembled WGS sequence"/>
</dbReference>
<name>A0A397PK50_9HYPH</name>
<dbReference type="Gene3D" id="1.10.150.120">
    <property type="entry name" value="[2Fe-2S]-binding domain"/>
    <property type="match status" value="1"/>
</dbReference>
<accession>A0A397PK50</accession>
<sequence length="408" mass="43396">MKTIALNVNGKDMRVDVAPRTHLADCLREQLLLTGTHLGCEHGICGACTVEIDGEIARSCITYAVACDGANIRTIEGFDTDPLMARLRRAFSENHALQCGYCTPGMLIAARDLIRRKKGLSDQEIRKEMSGNLCRCTGYMGITAAIASVMQDAGAGADADATVRRLGPAPGPDAPRFAAGSGERAPAPGPDQTAPPATSATTAAPAHDIEVEVGEIREEGGFTRLSQSFVVAYPREAVWRTMADVEKVATCMPGVTLDGPVRDGKLAGRISVKLGPMTPSFAGEGEVAIDDAHYQGVVEGAGRDSKSASRVRGRVDYRLEETDGGNATRVHVDLAYAVAGPLAQFSRSRLVRDLVSRMAAAFAANLEGRLSGRGEQARGEAQALDAGGMFFSVVWQRIRAFFVRLFGR</sequence>
<dbReference type="InterPro" id="IPR001041">
    <property type="entry name" value="2Fe-2S_ferredoxin-type"/>
</dbReference>
<dbReference type="RefSeq" id="WP_119062016.1">
    <property type="nucleotide sequence ID" value="NZ_QXDF01000002.1"/>
</dbReference>
<dbReference type="CDD" id="cd07823">
    <property type="entry name" value="SRPBCC_5"/>
    <property type="match status" value="1"/>
</dbReference>
<gene>
    <name evidence="8" type="ORF">BXY53_2207</name>
</gene>
<keyword evidence="9" id="KW-1185">Reference proteome</keyword>
<dbReference type="PROSITE" id="PS00197">
    <property type="entry name" value="2FE2S_FER_1"/>
    <property type="match status" value="1"/>
</dbReference>
<evidence type="ECO:0000259" key="7">
    <source>
        <dbReference type="PROSITE" id="PS51085"/>
    </source>
</evidence>
<organism evidence="8 9">
    <name type="scientific">Dichotomicrobium thermohalophilum</name>
    <dbReference type="NCBI Taxonomy" id="933063"/>
    <lineage>
        <taxon>Bacteria</taxon>
        <taxon>Pseudomonadati</taxon>
        <taxon>Pseudomonadota</taxon>
        <taxon>Alphaproteobacteria</taxon>
        <taxon>Hyphomicrobiales</taxon>
        <taxon>Hyphomicrobiaceae</taxon>
        <taxon>Dichotomicrobium</taxon>
    </lineage>
</organism>
<dbReference type="SUPFAM" id="SSF47741">
    <property type="entry name" value="CO dehydrogenase ISP C-domain like"/>
    <property type="match status" value="1"/>
</dbReference>
<dbReference type="InterPro" id="IPR006058">
    <property type="entry name" value="2Fe2S_fd_BS"/>
</dbReference>
<dbReference type="PROSITE" id="PS51085">
    <property type="entry name" value="2FE2S_FER_2"/>
    <property type="match status" value="1"/>
</dbReference>
<dbReference type="GO" id="GO:0016491">
    <property type="term" value="F:oxidoreductase activity"/>
    <property type="evidence" value="ECO:0007669"/>
    <property type="project" value="UniProtKB-KW"/>
</dbReference>
<dbReference type="Pfam" id="PF01799">
    <property type="entry name" value="Fer2_2"/>
    <property type="match status" value="1"/>
</dbReference>
<dbReference type="Pfam" id="PF06240">
    <property type="entry name" value="COXG"/>
    <property type="match status" value="1"/>
</dbReference>
<dbReference type="AlphaFoldDB" id="A0A397PK50"/>
<feature type="region of interest" description="Disordered" evidence="6">
    <location>
        <begin position="162"/>
        <end position="205"/>
    </location>
</feature>
<keyword evidence="1" id="KW-0001">2Fe-2S</keyword>
<feature type="compositionally biased region" description="Low complexity" evidence="6">
    <location>
        <begin position="194"/>
        <end position="205"/>
    </location>
</feature>
<dbReference type="OrthoDB" id="8417304at2"/>
<evidence type="ECO:0000313" key="8">
    <source>
        <dbReference type="EMBL" id="RIA47645.1"/>
    </source>
</evidence>
<dbReference type="InterPro" id="IPR010419">
    <property type="entry name" value="CO_DH_gsu"/>
</dbReference>
<dbReference type="FunFam" id="3.10.20.30:FF:000020">
    <property type="entry name" value="Xanthine dehydrogenase iron-sulfur subunit"/>
    <property type="match status" value="1"/>
</dbReference>
<dbReference type="EMBL" id="QXDF01000002">
    <property type="protein sequence ID" value="RIA47645.1"/>
    <property type="molecule type" value="Genomic_DNA"/>
</dbReference>